<organism evidence="10 11">
    <name type="scientific">Roseospirillum parvum</name>
    <dbReference type="NCBI Taxonomy" id="83401"/>
    <lineage>
        <taxon>Bacteria</taxon>
        <taxon>Pseudomonadati</taxon>
        <taxon>Pseudomonadota</taxon>
        <taxon>Alphaproteobacteria</taxon>
        <taxon>Rhodospirillales</taxon>
        <taxon>Rhodospirillaceae</taxon>
        <taxon>Roseospirillum</taxon>
    </lineage>
</organism>
<dbReference type="Pfam" id="PF09827">
    <property type="entry name" value="CRISPR_Cas2"/>
    <property type="match status" value="1"/>
</dbReference>
<evidence type="ECO:0000256" key="5">
    <source>
        <dbReference type="ARBA" id="ARBA00022759"/>
    </source>
</evidence>
<comment type="subunit">
    <text evidence="9">Homodimer, forms a heterotetramer with a Cas1 homodimer.</text>
</comment>
<keyword evidence="11" id="KW-1185">Reference proteome</keyword>
<keyword evidence="8 9" id="KW-0051">Antiviral defense</keyword>
<comment type="cofactor">
    <cofactor evidence="1 9">
        <name>Mg(2+)</name>
        <dbReference type="ChEBI" id="CHEBI:18420"/>
    </cofactor>
</comment>
<feature type="binding site" evidence="9">
    <location>
        <position position="13"/>
    </location>
    <ligand>
        <name>Mg(2+)</name>
        <dbReference type="ChEBI" id="CHEBI:18420"/>
        <note>catalytic</note>
    </ligand>
</feature>
<dbReference type="GO" id="GO:0016787">
    <property type="term" value="F:hydrolase activity"/>
    <property type="evidence" value="ECO:0007669"/>
    <property type="project" value="UniProtKB-KW"/>
</dbReference>
<dbReference type="EMBL" id="FNCV01000013">
    <property type="protein sequence ID" value="SDH79832.1"/>
    <property type="molecule type" value="Genomic_DNA"/>
</dbReference>
<dbReference type="GO" id="GO:0004521">
    <property type="term" value="F:RNA endonuclease activity"/>
    <property type="evidence" value="ECO:0007669"/>
    <property type="project" value="InterPro"/>
</dbReference>
<dbReference type="EC" id="3.1.-.-" evidence="9"/>
<keyword evidence="3 9" id="KW-0540">Nuclease</keyword>
<evidence type="ECO:0000256" key="2">
    <source>
        <dbReference type="ARBA" id="ARBA00009959"/>
    </source>
</evidence>
<dbReference type="STRING" id="83401.SAMN05421742_11329"/>
<dbReference type="Gene3D" id="3.30.70.240">
    <property type="match status" value="1"/>
</dbReference>
<keyword evidence="4 9" id="KW-0479">Metal-binding</keyword>
<dbReference type="InterPro" id="IPR019199">
    <property type="entry name" value="Virulence_VapD/CRISPR_Cas2"/>
</dbReference>
<evidence type="ECO:0000256" key="6">
    <source>
        <dbReference type="ARBA" id="ARBA00022801"/>
    </source>
</evidence>
<comment type="function">
    <text evidence="9">CRISPR (clustered regularly interspaced short palindromic repeat), is an adaptive immune system that provides protection against mobile genetic elements (viruses, transposable elements and conjugative plasmids). CRISPR clusters contain sequences complementary to antecedent mobile elements and target invading nucleic acids. CRISPR clusters are transcribed and processed into CRISPR RNA (crRNA). Functions as a ssRNA-specific endoribonuclease. Involved in the integration of spacer DNA into the CRISPR cassette.</text>
</comment>
<dbReference type="SUPFAM" id="SSF143430">
    <property type="entry name" value="TTP0101/SSO1404-like"/>
    <property type="match status" value="1"/>
</dbReference>
<dbReference type="RefSeq" id="WP_092621551.1">
    <property type="nucleotide sequence ID" value="NZ_FNCV01000013.1"/>
</dbReference>
<dbReference type="HAMAP" id="MF_01471">
    <property type="entry name" value="Cas2"/>
    <property type="match status" value="1"/>
</dbReference>
<keyword evidence="6 9" id="KW-0378">Hydrolase</keyword>
<keyword evidence="7 9" id="KW-0460">Magnesium</keyword>
<evidence type="ECO:0000313" key="11">
    <source>
        <dbReference type="Proteomes" id="UP000217076"/>
    </source>
</evidence>
<dbReference type="GO" id="GO:0051607">
    <property type="term" value="P:defense response to virus"/>
    <property type="evidence" value="ECO:0007669"/>
    <property type="project" value="UniProtKB-UniRule"/>
</dbReference>
<dbReference type="NCBIfam" id="TIGR01573">
    <property type="entry name" value="cas2"/>
    <property type="match status" value="1"/>
</dbReference>
<evidence type="ECO:0000256" key="3">
    <source>
        <dbReference type="ARBA" id="ARBA00022722"/>
    </source>
</evidence>
<dbReference type="Proteomes" id="UP000217076">
    <property type="component" value="Unassembled WGS sequence"/>
</dbReference>
<dbReference type="InterPro" id="IPR021127">
    <property type="entry name" value="CRISPR_associated_Cas2"/>
</dbReference>
<gene>
    <name evidence="9" type="primary">cas2</name>
    <name evidence="10" type="ORF">SAMN05421742_11329</name>
</gene>
<evidence type="ECO:0000256" key="9">
    <source>
        <dbReference type="HAMAP-Rule" id="MF_01471"/>
    </source>
</evidence>
<dbReference type="PANTHER" id="PTHR34405">
    <property type="entry name" value="CRISPR-ASSOCIATED ENDORIBONUCLEASE CAS2"/>
    <property type="match status" value="1"/>
</dbReference>
<evidence type="ECO:0000256" key="7">
    <source>
        <dbReference type="ARBA" id="ARBA00022842"/>
    </source>
</evidence>
<dbReference type="PANTHER" id="PTHR34405:SF3">
    <property type="entry name" value="CRISPR-ASSOCIATED ENDORIBONUCLEASE CAS2 3"/>
    <property type="match status" value="1"/>
</dbReference>
<reference evidence="11" key="1">
    <citation type="submission" date="2016-10" db="EMBL/GenBank/DDBJ databases">
        <authorList>
            <person name="Varghese N."/>
            <person name="Submissions S."/>
        </authorList>
    </citation>
    <scope>NUCLEOTIDE SEQUENCE [LARGE SCALE GENOMIC DNA]</scope>
    <source>
        <strain evidence="11">930I</strain>
    </source>
</reference>
<proteinExistence type="inferred from homology"/>
<evidence type="ECO:0000256" key="8">
    <source>
        <dbReference type="ARBA" id="ARBA00023118"/>
    </source>
</evidence>
<comment type="similarity">
    <text evidence="2 9">Belongs to the CRISPR-associated endoribonuclease Cas2 protein family.</text>
</comment>
<dbReference type="GO" id="GO:0043571">
    <property type="term" value="P:maintenance of CRISPR repeat elements"/>
    <property type="evidence" value="ECO:0007669"/>
    <property type="project" value="UniProtKB-UniRule"/>
</dbReference>
<name>A0A1G8FCR9_9PROT</name>
<keyword evidence="5 9" id="KW-0255">Endonuclease</keyword>
<accession>A0A1G8FCR9</accession>
<evidence type="ECO:0000256" key="4">
    <source>
        <dbReference type="ARBA" id="ARBA00022723"/>
    </source>
</evidence>
<dbReference type="AlphaFoldDB" id="A0A1G8FCR9"/>
<evidence type="ECO:0000313" key="10">
    <source>
        <dbReference type="EMBL" id="SDH79832.1"/>
    </source>
</evidence>
<dbReference type="OrthoDB" id="9798176at2"/>
<dbReference type="CDD" id="cd09725">
    <property type="entry name" value="Cas2_I_II_III"/>
    <property type="match status" value="1"/>
</dbReference>
<sequence length="95" mass="10442">MAESRMLTVFCYDVSDDGVRRRVASVLEDAAVRVQGSVFEAWMSAPEAARVARVVARHLEDGDSLRVYAVGAEGLRRSRAYGPPPLLPRDGHLMV</sequence>
<dbReference type="GO" id="GO:0046872">
    <property type="term" value="F:metal ion binding"/>
    <property type="evidence" value="ECO:0007669"/>
    <property type="project" value="UniProtKB-UniRule"/>
</dbReference>
<protein>
    <recommendedName>
        <fullName evidence="9">CRISPR-associated endoribonuclease Cas2</fullName>
        <ecNumber evidence="9">3.1.-.-</ecNumber>
    </recommendedName>
</protein>
<evidence type="ECO:0000256" key="1">
    <source>
        <dbReference type="ARBA" id="ARBA00001946"/>
    </source>
</evidence>